<dbReference type="AlphaFoldDB" id="A0AAN6UEB7"/>
<sequence>MRWARAAAGARIPAAAPRMQLSARPIAAPQRRRSALPVLYVRIVAASKLRGTRRTTVVGSAWERGPSLACFPWNGAVRGAASPRWAPRFEGAWRAENRRVAVWKSSSTPGYAAWCGQVQTAGELGQGDVARAPEGGAAPGSTTWTAHIAAAALIHARQ</sequence>
<reference evidence="1" key="1">
    <citation type="journal article" date="2023" name="Mol. Phylogenet. Evol.">
        <title>Genome-scale phylogeny and comparative genomics of the fungal order Sordariales.</title>
        <authorList>
            <person name="Hensen N."/>
            <person name="Bonometti L."/>
            <person name="Westerberg I."/>
            <person name="Brannstrom I.O."/>
            <person name="Guillou S."/>
            <person name="Cros-Aarteil S."/>
            <person name="Calhoun S."/>
            <person name="Haridas S."/>
            <person name="Kuo A."/>
            <person name="Mondo S."/>
            <person name="Pangilinan J."/>
            <person name="Riley R."/>
            <person name="LaButti K."/>
            <person name="Andreopoulos B."/>
            <person name="Lipzen A."/>
            <person name="Chen C."/>
            <person name="Yan M."/>
            <person name="Daum C."/>
            <person name="Ng V."/>
            <person name="Clum A."/>
            <person name="Steindorff A."/>
            <person name="Ohm R.A."/>
            <person name="Martin F."/>
            <person name="Silar P."/>
            <person name="Natvig D.O."/>
            <person name="Lalanne C."/>
            <person name="Gautier V."/>
            <person name="Ament-Velasquez S.L."/>
            <person name="Kruys A."/>
            <person name="Hutchinson M.I."/>
            <person name="Powell A.J."/>
            <person name="Barry K."/>
            <person name="Miller A.N."/>
            <person name="Grigoriev I.V."/>
            <person name="Debuchy R."/>
            <person name="Gladieux P."/>
            <person name="Hiltunen Thoren M."/>
            <person name="Johannesson H."/>
        </authorList>
    </citation>
    <scope>NUCLEOTIDE SEQUENCE</scope>
    <source>
        <strain evidence="1">CBS 123565</strain>
    </source>
</reference>
<gene>
    <name evidence="1" type="ORF">BT67DRAFT_444703</name>
</gene>
<evidence type="ECO:0000313" key="2">
    <source>
        <dbReference type="Proteomes" id="UP001304895"/>
    </source>
</evidence>
<protein>
    <submittedName>
        <fullName evidence="1">Uncharacterized protein</fullName>
    </submittedName>
</protein>
<name>A0AAN6UEB7_9PEZI</name>
<reference evidence="1" key="2">
    <citation type="submission" date="2023-05" db="EMBL/GenBank/DDBJ databases">
        <authorList>
            <consortium name="Lawrence Berkeley National Laboratory"/>
            <person name="Steindorff A."/>
            <person name="Hensen N."/>
            <person name="Bonometti L."/>
            <person name="Westerberg I."/>
            <person name="Brannstrom I.O."/>
            <person name="Guillou S."/>
            <person name="Cros-Aarteil S."/>
            <person name="Calhoun S."/>
            <person name="Haridas S."/>
            <person name="Kuo A."/>
            <person name="Mondo S."/>
            <person name="Pangilinan J."/>
            <person name="Riley R."/>
            <person name="Labutti K."/>
            <person name="Andreopoulos B."/>
            <person name="Lipzen A."/>
            <person name="Chen C."/>
            <person name="Yanf M."/>
            <person name="Daum C."/>
            <person name="Ng V."/>
            <person name="Clum A."/>
            <person name="Ohm R."/>
            <person name="Martin F."/>
            <person name="Silar P."/>
            <person name="Natvig D."/>
            <person name="Lalanne C."/>
            <person name="Gautier V."/>
            <person name="Ament-Velasquez S.L."/>
            <person name="Kruys A."/>
            <person name="Hutchinson M.I."/>
            <person name="Powell A.J."/>
            <person name="Barry K."/>
            <person name="Miller A.N."/>
            <person name="Grigoriev I.V."/>
            <person name="Debuchy R."/>
            <person name="Gladieux P."/>
            <person name="Thoren M.H."/>
            <person name="Johannesson H."/>
        </authorList>
    </citation>
    <scope>NUCLEOTIDE SEQUENCE</scope>
    <source>
        <strain evidence="1">CBS 123565</strain>
    </source>
</reference>
<organism evidence="1 2">
    <name type="scientific">Trichocladium antarcticum</name>
    <dbReference type="NCBI Taxonomy" id="1450529"/>
    <lineage>
        <taxon>Eukaryota</taxon>
        <taxon>Fungi</taxon>
        <taxon>Dikarya</taxon>
        <taxon>Ascomycota</taxon>
        <taxon>Pezizomycotina</taxon>
        <taxon>Sordariomycetes</taxon>
        <taxon>Sordariomycetidae</taxon>
        <taxon>Sordariales</taxon>
        <taxon>Chaetomiaceae</taxon>
        <taxon>Trichocladium</taxon>
    </lineage>
</organism>
<keyword evidence="2" id="KW-1185">Reference proteome</keyword>
<proteinExistence type="predicted"/>
<accession>A0AAN6UEB7</accession>
<dbReference type="Proteomes" id="UP001304895">
    <property type="component" value="Unassembled WGS sequence"/>
</dbReference>
<evidence type="ECO:0000313" key="1">
    <source>
        <dbReference type="EMBL" id="KAK4131463.1"/>
    </source>
</evidence>
<comment type="caution">
    <text evidence="1">The sequence shown here is derived from an EMBL/GenBank/DDBJ whole genome shotgun (WGS) entry which is preliminary data.</text>
</comment>
<dbReference type="EMBL" id="MU853424">
    <property type="protein sequence ID" value="KAK4131463.1"/>
    <property type="molecule type" value="Genomic_DNA"/>
</dbReference>